<comment type="caution">
    <text evidence="3">The sequence shown here is derived from an EMBL/GenBank/DDBJ whole genome shotgun (WGS) entry which is preliminary data.</text>
</comment>
<organism evidence="3 4">
    <name type="scientific">Scytonema hofmannii PCC 7110</name>
    <dbReference type="NCBI Taxonomy" id="128403"/>
    <lineage>
        <taxon>Bacteria</taxon>
        <taxon>Bacillati</taxon>
        <taxon>Cyanobacteriota</taxon>
        <taxon>Cyanophyceae</taxon>
        <taxon>Nostocales</taxon>
        <taxon>Scytonemataceae</taxon>
        <taxon>Scytonema</taxon>
    </lineage>
</organism>
<protein>
    <recommendedName>
        <fullName evidence="2">CHAT domain-containing protein</fullName>
    </recommendedName>
</protein>
<feature type="signal peptide" evidence="1">
    <location>
        <begin position="1"/>
        <end position="41"/>
    </location>
</feature>
<accession>A0A139WT11</accession>
<keyword evidence="1" id="KW-0732">Signal</keyword>
<evidence type="ECO:0000313" key="4">
    <source>
        <dbReference type="Proteomes" id="UP000076925"/>
    </source>
</evidence>
<evidence type="ECO:0000259" key="2">
    <source>
        <dbReference type="Pfam" id="PF12770"/>
    </source>
</evidence>
<dbReference type="AlphaFoldDB" id="A0A139WT11"/>
<keyword evidence="4" id="KW-1185">Reference proteome</keyword>
<dbReference type="Proteomes" id="UP000076925">
    <property type="component" value="Unassembled WGS sequence"/>
</dbReference>
<dbReference type="InterPro" id="IPR024983">
    <property type="entry name" value="CHAT_dom"/>
</dbReference>
<dbReference type="PANTHER" id="PTHR10098">
    <property type="entry name" value="RAPSYN-RELATED"/>
    <property type="match status" value="1"/>
</dbReference>
<feature type="chain" id="PRO_5007300432" description="CHAT domain-containing protein" evidence="1">
    <location>
        <begin position="42"/>
        <end position="931"/>
    </location>
</feature>
<dbReference type="Pfam" id="PF12770">
    <property type="entry name" value="CHAT"/>
    <property type="match status" value="1"/>
</dbReference>
<dbReference type="STRING" id="128403.WA1_06980"/>
<dbReference type="EMBL" id="ANNX02000051">
    <property type="protein sequence ID" value="KYC35560.1"/>
    <property type="molecule type" value="Genomic_DNA"/>
</dbReference>
<reference evidence="3 4" key="1">
    <citation type="journal article" date="2013" name="Genome Biol. Evol.">
        <title>Genomes of Stigonematalean cyanobacteria (subsection V) and the evolution of oxygenic photosynthesis from prokaryotes to plastids.</title>
        <authorList>
            <person name="Dagan T."/>
            <person name="Roettger M."/>
            <person name="Stucken K."/>
            <person name="Landan G."/>
            <person name="Koch R."/>
            <person name="Major P."/>
            <person name="Gould S.B."/>
            <person name="Goremykin V.V."/>
            <person name="Rippka R."/>
            <person name="Tandeau de Marsac N."/>
            <person name="Gugger M."/>
            <person name="Lockhart P.J."/>
            <person name="Allen J.F."/>
            <person name="Brune I."/>
            <person name="Maus I."/>
            <person name="Puhler A."/>
            <person name="Martin W.F."/>
        </authorList>
    </citation>
    <scope>NUCLEOTIDE SEQUENCE [LARGE SCALE GENOMIC DNA]</scope>
    <source>
        <strain evidence="3 4">PCC 7110</strain>
    </source>
</reference>
<dbReference type="PANTHER" id="PTHR10098:SF112">
    <property type="entry name" value="SLR0380 PROTEIN"/>
    <property type="match status" value="1"/>
</dbReference>
<dbReference type="SMART" id="SM00028">
    <property type="entry name" value="TPR"/>
    <property type="match status" value="5"/>
</dbReference>
<dbReference type="SUPFAM" id="SSF48452">
    <property type="entry name" value="TPR-like"/>
    <property type="match status" value="2"/>
</dbReference>
<name>A0A139WT11_9CYAN</name>
<dbReference type="RefSeq" id="WP_017747837.1">
    <property type="nucleotide sequence ID" value="NZ_KQ976354.1"/>
</dbReference>
<dbReference type="OrthoDB" id="446317at2"/>
<evidence type="ECO:0000256" key="1">
    <source>
        <dbReference type="SAM" id="SignalP"/>
    </source>
</evidence>
<dbReference type="InterPro" id="IPR011990">
    <property type="entry name" value="TPR-like_helical_dom_sf"/>
</dbReference>
<sequence>MAYRQTIFWKLQNFFKKLYRKRSLFLAALLFTLSTVSPVIAKVSSPTPIVQSQQDAGQLVSEATQLYRSGQFQKAAITWEKTADVFAAKGDGLNQAMALSNLSLTYQQIGQWNKATKAIEDSLKLLQTQQGKDKLKIQAQTLNIQGYLQRELGQSANALKSWQESTKIYSQIGEGEKLARSTINQAQALQDLGLYPRACNTLLQVLNKVIDVQNCEDFNQISLEELQKKLKKIAPTESPSLVILVALRSFGELRGLEGQLDQSEIILETSKNLAGKLNSPQEQAATYLSLGNTERDLATVKEARGEIQSYEQKALNSYKKAVSLSPLPAIRQQAELNQLSLLMKLERWDEAEELWRSLNPQLNNLPPSRTGVYLQINFAQNFIELAEESNFQLKTHSQLPTLNDVNRILTRAVEQAQRLGDKRAEAYALGNRGRLYTDKTIQNLPQAEKLTRQALSLDSTFNAPDIAYQHFRQLGKIRKAQGDIPEAIASYTNAYEALQLLRKDLVTINPEVQFSFQKSVEPIYRELVDLDIGYADTLKAAGKSEESQKLIVQARKVIESLQLAEINNFFKEACVQEKSQQIDNLDKKAGIIYTIVSQNKLTVILSLSQQQNLIFHTTSLEPEEFKKTLDEVQRSLIDPVSVEEIARIQYHKLYNWLIKPIESELNNSHVTTLAFVLDGDLRNIPMSILFDGKQYLIQKYAIAVTPGLQLVDPKPISKVELKAFTAGLSKIRKEFEPHKDFKELSNVENELQQIKNLGISQRLILNEEFTSTQLKKQILASRVPPIVHLATHGEFSSSPEKTFILSWDSRINVNQLGQLLQNNSLYQNKPIELLVLSACKTASGDKRATLGLAGVAVRAGARSTLATLWSVVDETTATIMSEFYTQLEEAKKTDQNKAEALRRSQLNIIEKYEQYRHPHFWAPFILVGNWQ</sequence>
<gene>
    <name evidence="3" type="ORF">WA1_06980</name>
</gene>
<feature type="domain" description="CHAT" evidence="2">
    <location>
        <begin position="651"/>
        <end position="929"/>
    </location>
</feature>
<proteinExistence type="predicted"/>
<dbReference type="InterPro" id="IPR019734">
    <property type="entry name" value="TPR_rpt"/>
</dbReference>
<evidence type="ECO:0000313" key="3">
    <source>
        <dbReference type="EMBL" id="KYC35560.1"/>
    </source>
</evidence>
<dbReference type="Gene3D" id="1.25.40.10">
    <property type="entry name" value="Tetratricopeptide repeat domain"/>
    <property type="match status" value="2"/>
</dbReference>